<proteinExistence type="predicted"/>
<dbReference type="EMBL" id="JBHPON010000001">
    <property type="protein sequence ID" value="MFC6034444.1"/>
    <property type="molecule type" value="Genomic_DNA"/>
</dbReference>
<comment type="caution">
    <text evidence="2">The sequence shown here is derived from an EMBL/GenBank/DDBJ whole genome shotgun (WGS) entry which is preliminary data.</text>
</comment>
<dbReference type="RefSeq" id="WP_379880235.1">
    <property type="nucleotide sequence ID" value="NZ_JBHPON010000001.1"/>
</dbReference>
<protein>
    <submittedName>
        <fullName evidence="2">SapC family protein</fullName>
    </submittedName>
</protein>
<gene>
    <name evidence="2" type="ORF">ACFMB1_02750</name>
</gene>
<evidence type="ECO:0000313" key="3">
    <source>
        <dbReference type="Proteomes" id="UP001596116"/>
    </source>
</evidence>
<reference evidence="2 3" key="1">
    <citation type="submission" date="2024-09" db="EMBL/GenBank/DDBJ databases">
        <authorList>
            <person name="Zhang Z.-H."/>
        </authorList>
    </citation>
    <scope>NUCLEOTIDE SEQUENCE [LARGE SCALE GENOMIC DNA]</scope>
    <source>
        <strain evidence="2 3">HHTR114</strain>
    </source>
</reference>
<keyword evidence="1" id="KW-0812">Transmembrane</keyword>
<dbReference type="Proteomes" id="UP001596116">
    <property type="component" value="Unassembled WGS sequence"/>
</dbReference>
<accession>A0ABW1KSP6</accession>
<feature type="transmembrane region" description="Helical" evidence="1">
    <location>
        <begin position="224"/>
        <end position="243"/>
    </location>
</feature>
<keyword evidence="1" id="KW-1133">Transmembrane helix</keyword>
<evidence type="ECO:0000256" key="1">
    <source>
        <dbReference type="SAM" id="Phobius"/>
    </source>
</evidence>
<keyword evidence="1" id="KW-0472">Membrane</keyword>
<name>A0ABW1KSP6_9PROT</name>
<sequence>MSEAQALPEVTGRMFLYEQPELLMKEKHGDLGITPASHPFGFASKVRALPVTLGEIPSAIKDYPLIFMSQEQPQLLAVTGLYDDFNLFVDDNGNWEDFSYIPGYVRRYPFGVAAEASGERMAVVIDRGFEGLTTTGENRLFEDGQMTQQTQAAVDFVKTYERDRQQTEQFAKLLNHHELIQQQTAHYTPSGASEPVTFAQYFGVDEERLKALPIETKMELESQGVLALIYALLISMGNWRLLLQRRAKRFNLTEQDVFKPLVSN</sequence>
<evidence type="ECO:0000313" key="2">
    <source>
        <dbReference type="EMBL" id="MFC6034444.1"/>
    </source>
</evidence>
<dbReference type="InterPro" id="IPR010836">
    <property type="entry name" value="SapC"/>
</dbReference>
<keyword evidence="3" id="KW-1185">Reference proteome</keyword>
<dbReference type="Pfam" id="PF07277">
    <property type="entry name" value="SapC"/>
    <property type="match status" value="1"/>
</dbReference>
<organism evidence="2 3">
    <name type="scientific">Hyphococcus aureus</name>
    <dbReference type="NCBI Taxonomy" id="2666033"/>
    <lineage>
        <taxon>Bacteria</taxon>
        <taxon>Pseudomonadati</taxon>
        <taxon>Pseudomonadota</taxon>
        <taxon>Alphaproteobacteria</taxon>
        <taxon>Parvularculales</taxon>
        <taxon>Parvularculaceae</taxon>
        <taxon>Hyphococcus</taxon>
    </lineage>
</organism>